<dbReference type="RefSeq" id="WP_053437885.1">
    <property type="nucleotide sequence ID" value="NZ_LGUF01000016.1"/>
</dbReference>
<dbReference type="Gene3D" id="1.25.40.1000">
    <property type="match status" value="1"/>
</dbReference>
<comment type="caution">
    <text evidence="3">The sequence shown here is derived from an EMBL/GenBank/DDBJ whole genome shotgun (WGS) entry which is preliminary data.</text>
</comment>
<organism evidence="3 4">
    <name type="scientific">Sporosarcina globispora</name>
    <name type="common">Bacillus globisporus</name>
    <dbReference type="NCBI Taxonomy" id="1459"/>
    <lineage>
        <taxon>Bacteria</taxon>
        <taxon>Bacillati</taxon>
        <taxon>Bacillota</taxon>
        <taxon>Bacilli</taxon>
        <taxon>Bacillales</taxon>
        <taxon>Caryophanaceae</taxon>
        <taxon>Sporosarcina</taxon>
    </lineage>
</organism>
<protein>
    <recommendedName>
        <fullName evidence="2">HTH cro/C1-type domain-containing protein</fullName>
    </recommendedName>
</protein>
<keyword evidence="1" id="KW-0802">TPR repeat</keyword>
<dbReference type="STRING" id="1459.AF332_27875"/>
<dbReference type="InterPro" id="IPR010982">
    <property type="entry name" value="Lambda_DNA-bd_dom_sf"/>
</dbReference>
<proteinExistence type="predicted"/>
<dbReference type="PROSITE" id="PS50005">
    <property type="entry name" value="TPR"/>
    <property type="match status" value="1"/>
</dbReference>
<dbReference type="PROSITE" id="PS50943">
    <property type="entry name" value="HTH_CROC1"/>
    <property type="match status" value="1"/>
</dbReference>
<dbReference type="Gene3D" id="1.25.40.10">
    <property type="entry name" value="Tetratricopeptide repeat domain"/>
    <property type="match status" value="1"/>
</dbReference>
<dbReference type="OrthoDB" id="252257at2"/>
<dbReference type="Gene3D" id="1.10.260.40">
    <property type="entry name" value="lambda repressor-like DNA-binding domains"/>
    <property type="match status" value="1"/>
</dbReference>
<dbReference type="SMART" id="SM00530">
    <property type="entry name" value="HTH_XRE"/>
    <property type="match status" value="1"/>
</dbReference>
<dbReference type="InterPro" id="IPR001387">
    <property type="entry name" value="Cro/C1-type_HTH"/>
</dbReference>
<accession>A0A0M0FZ65</accession>
<dbReference type="SUPFAM" id="SSF47413">
    <property type="entry name" value="lambda repressor-like DNA-binding domains"/>
    <property type="match status" value="1"/>
</dbReference>
<feature type="repeat" description="TPR" evidence="1">
    <location>
        <begin position="258"/>
        <end position="291"/>
    </location>
</feature>
<sequence>MYEGKIIKFYREKNKLTQEQLGRDICSITHISKIECNQTTYNNEIITLLSKRLGINMDLEIKKFINIKHRLSQWHDSIIMQLEEEVEQINSELECEELVNISDYTHLYQLLRSRYFLSHNNTFEAFKIIKKIRKIEHELTDYESNLFKHVLGIYYLAKQDYINAIQTLKLIQNEIYNNQEYYYHMARAYHTLQSPVLAYYFSEKSHQFFKALNNYLRVIDAEMLMIIQVKDNDNDEIINRFKNLIKSCDLCHAPERKAKVLHHLAFEYYRRKNYDQAILYFKESMSLKIQESPAYLLSLEGFIRSSFDGELIASDNLIRLAEDGLIIAIRINQLLYIHLFKLILYLLRSKEKEYHQYLANKALPTFVKFGVAFLIQRSKKELFNYYSRMNFQEKALEMAKLLFDT</sequence>
<dbReference type="Proteomes" id="UP000037109">
    <property type="component" value="Unassembled WGS sequence"/>
</dbReference>
<evidence type="ECO:0000259" key="2">
    <source>
        <dbReference type="PROSITE" id="PS50943"/>
    </source>
</evidence>
<dbReference type="Pfam" id="PF01381">
    <property type="entry name" value="HTH_3"/>
    <property type="match status" value="1"/>
</dbReference>
<gene>
    <name evidence="3" type="ORF">AF332_27875</name>
</gene>
<evidence type="ECO:0000256" key="1">
    <source>
        <dbReference type="PROSITE-ProRule" id="PRU00339"/>
    </source>
</evidence>
<dbReference type="AlphaFoldDB" id="A0A0M0FZ65"/>
<dbReference type="CDD" id="cd00093">
    <property type="entry name" value="HTH_XRE"/>
    <property type="match status" value="1"/>
</dbReference>
<name>A0A0M0FZ65_SPOGL</name>
<dbReference type="InterPro" id="IPR011990">
    <property type="entry name" value="TPR-like_helical_dom_sf"/>
</dbReference>
<dbReference type="PATRIC" id="fig|1459.3.peg.21"/>
<evidence type="ECO:0000313" key="3">
    <source>
        <dbReference type="EMBL" id="KON82813.1"/>
    </source>
</evidence>
<evidence type="ECO:0000313" key="4">
    <source>
        <dbReference type="Proteomes" id="UP000037109"/>
    </source>
</evidence>
<feature type="domain" description="HTH cro/C1-type" evidence="2">
    <location>
        <begin position="7"/>
        <end position="61"/>
    </location>
</feature>
<dbReference type="EMBL" id="LGUF01000016">
    <property type="protein sequence ID" value="KON82813.1"/>
    <property type="molecule type" value="Genomic_DNA"/>
</dbReference>
<dbReference type="GO" id="GO:0003677">
    <property type="term" value="F:DNA binding"/>
    <property type="evidence" value="ECO:0007669"/>
    <property type="project" value="InterPro"/>
</dbReference>
<dbReference type="InterPro" id="IPR019734">
    <property type="entry name" value="TPR_rpt"/>
</dbReference>
<dbReference type="SUPFAM" id="SSF81901">
    <property type="entry name" value="HCP-like"/>
    <property type="match status" value="1"/>
</dbReference>
<keyword evidence="4" id="KW-1185">Reference proteome</keyword>
<reference evidence="4" key="1">
    <citation type="submission" date="2015-07" db="EMBL/GenBank/DDBJ databases">
        <title>Fjat-10036 dsm4.</title>
        <authorList>
            <person name="Liu B."/>
            <person name="Wang J."/>
            <person name="Zhu Y."/>
            <person name="Liu G."/>
            <person name="Chen Q."/>
            <person name="Chen Z."/>
            <person name="Lan J."/>
            <person name="Che J."/>
            <person name="Ge C."/>
            <person name="Shi H."/>
            <person name="Pan Z."/>
            <person name="Liu X."/>
        </authorList>
    </citation>
    <scope>NUCLEOTIDE SEQUENCE [LARGE SCALE GENOMIC DNA]</scope>
    <source>
        <strain evidence="4">DSM 4</strain>
    </source>
</reference>